<dbReference type="STRING" id="3988.B9TDY3"/>
<dbReference type="SUPFAM" id="SSF51197">
    <property type="entry name" value="Clavaminate synthase-like"/>
    <property type="match status" value="1"/>
</dbReference>
<keyword evidence="1" id="KW-0560">Oxidoreductase</keyword>
<keyword evidence="4" id="KW-1185">Reference proteome</keyword>
<evidence type="ECO:0000313" key="3">
    <source>
        <dbReference type="EMBL" id="EEF25930.1"/>
    </source>
</evidence>
<accession>B9TDY3</accession>
<evidence type="ECO:0000313" key="4">
    <source>
        <dbReference type="Proteomes" id="UP000008311"/>
    </source>
</evidence>
<dbReference type="InterPro" id="IPR050411">
    <property type="entry name" value="AlphaKG_dependent_hydroxylases"/>
</dbReference>
<evidence type="ECO:0000259" key="2">
    <source>
        <dbReference type="Pfam" id="PF02668"/>
    </source>
</evidence>
<protein>
    <recommendedName>
        <fullName evidence="2">TauD/TfdA-like domain-containing protein</fullName>
    </recommendedName>
</protein>
<dbReference type="GO" id="GO:0016491">
    <property type="term" value="F:oxidoreductase activity"/>
    <property type="evidence" value="ECO:0007669"/>
    <property type="project" value="UniProtKB-KW"/>
</dbReference>
<reference evidence="4" key="1">
    <citation type="journal article" date="2010" name="Nat. Biotechnol.">
        <title>Draft genome sequence of the oilseed species Ricinus communis.</title>
        <authorList>
            <person name="Chan A.P."/>
            <person name="Crabtree J."/>
            <person name="Zhao Q."/>
            <person name="Lorenzi H."/>
            <person name="Orvis J."/>
            <person name="Puiu D."/>
            <person name="Melake-Berhan A."/>
            <person name="Jones K.M."/>
            <person name="Redman J."/>
            <person name="Chen G."/>
            <person name="Cahoon E.B."/>
            <person name="Gedil M."/>
            <person name="Stanke M."/>
            <person name="Haas B.J."/>
            <person name="Wortman J.R."/>
            <person name="Fraser-Liggett C.M."/>
            <person name="Ravel J."/>
            <person name="Rabinowicz P.D."/>
        </authorList>
    </citation>
    <scope>NUCLEOTIDE SEQUENCE [LARGE SCALE GENOMIC DNA]</scope>
    <source>
        <strain evidence="4">cv. Hale</strain>
    </source>
</reference>
<organism evidence="3 4">
    <name type="scientific">Ricinus communis</name>
    <name type="common">Castor bean</name>
    <dbReference type="NCBI Taxonomy" id="3988"/>
    <lineage>
        <taxon>Eukaryota</taxon>
        <taxon>Viridiplantae</taxon>
        <taxon>Streptophyta</taxon>
        <taxon>Embryophyta</taxon>
        <taxon>Tracheophyta</taxon>
        <taxon>Spermatophyta</taxon>
        <taxon>Magnoliopsida</taxon>
        <taxon>eudicotyledons</taxon>
        <taxon>Gunneridae</taxon>
        <taxon>Pentapetalae</taxon>
        <taxon>rosids</taxon>
        <taxon>fabids</taxon>
        <taxon>Malpighiales</taxon>
        <taxon>Euphorbiaceae</taxon>
        <taxon>Acalyphoideae</taxon>
        <taxon>Acalypheae</taxon>
        <taxon>Ricinus</taxon>
    </lineage>
</organism>
<dbReference type="InterPro" id="IPR003819">
    <property type="entry name" value="TauD/TfdA-like"/>
</dbReference>
<evidence type="ECO:0000256" key="1">
    <source>
        <dbReference type="ARBA" id="ARBA00023002"/>
    </source>
</evidence>
<dbReference type="Pfam" id="PF02668">
    <property type="entry name" value="TauD"/>
    <property type="match status" value="1"/>
</dbReference>
<proteinExistence type="predicted"/>
<dbReference type="InParanoid" id="B9TDY3"/>
<dbReference type="Proteomes" id="UP000008311">
    <property type="component" value="Unassembled WGS sequence"/>
</dbReference>
<dbReference type="Gene3D" id="3.60.130.10">
    <property type="entry name" value="Clavaminate synthase-like"/>
    <property type="match status" value="1"/>
</dbReference>
<dbReference type="eggNOG" id="ENOG502QRUR">
    <property type="taxonomic scope" value="Eukaryota"/>
</dbReference>
<dbReference type="PANTHER" id="PTHR10696:SF21">
    <property type="entry name" value="TAUD_TFDA-LIKE DOMAIN-CONTAINING PROTEIN"/>
    <property type="match status" value="1"/>
</dbReference>
<feature type="domain" description="TauD/TfdA-like" evidence="2">
    <location>
        <begin position="34"/>
        <end position="341"/>
    </location>
</feature>
<dbReference type="PANTHER" id="PTHR10696">
    <property type="entry name" value="GAMMA-BUTYROBETAINE HYDROXYLASE-RELATED"/>
    <property type="match status" value="1"/>
</dbReference>
<name>B9TDY3_RICCO</name>
<gene>
    <name evidence="3" type="ORF">RCOM_1927100</name>
</gene>
<dbReference type="EMBL" id="EQ978567">
    <property type="protein sequence ID" value="EEF25930.1"/>
    <property type="molecule type" value="Genomic_DNA"/>
</dbReference>
<sequence length="345" mass="38718">MQTIIKKIDADEFGSAVTCSHFGDSPLPLVIQPANEKHRDLDALLDWASAHRDALDRAIADHGAVLLRDFAVDDTAQFEKVSELFPAYEMGYEGGATARAQIAGKVFEATRVPPDVWIMLHQEMAYMRTYPAKLAFFCKIAAEGGGETTIGDMRKFTAALPPQLLEEIASKGVRYQRNFRSPDTRDERSNPVFNHRTWVEAFYTEDRNEVEADCHARGLDFEWLPDGSITTWNTLPGTARHKRDGDTVYFSQLHTQIPHPRWMGANWDAYSAVYKADVAKPYDASFGDGTPLSDADIRTIYDGLDRITVSFPWQHGDVLFVDNIHTAHGRNPFVGKRDVQVALLA</sequence>
<dbReference type="AlphaFoldDB" id="B9TDY3"/>
<dbReference type="InterPro" id="IPR042098">
    <property type="entry name" value="TauD-like_sf"/>
</dbReference>